<keyword evidence="3" id="KW-1185">Reference proteome</keyword>
<feature type="transmembrane region" description="Helical" evidence="1">
    <location>
        <begin position="27"/>
        <end position="53"/>
    </location>
</feature>
<dbReference type="PIRSF" id="PIRSF038991">
    <property type="entry name" value="Protein_AbrB"/>
    <property type="match status" value="1"/>
</dbReference>
<sequence length="352" mass="36333">MISAFRPPPRSCRNIAETLTLAGAGGIAFTLLGVPAGYLSGSIAFVASAALAGRPMYVPTPAVRILFVLIGISLGSVVTPATINGLSDYPLSLTMLLASTIAMSVAGTSYLKFVHKFDGTTAYLSAVPGGMAQVMVLAFECKADARAVAIVQTVRVIVLSIALPATFAILGLADGTPISTRNAFQLSQPGELAILTLVSTLTAALAHRARFPGGLLFGAMLASAALHGSGLIDVTLPSGVQYVVMIAFGAVAGARFSNTSWSQLKCYFGAAIGTLLLTTIIAASFAGALLPILAVPTAQMMVAFAPGASDGMMLLALALHLDPIYVGAHHLVRVFFVMGVTPLILRFLRRGR</sequence>
<feature type="transmembrane region" description="Helical" evidence="1">
    <location>
        <begin position="268"/>
        <end position="290"/>
    </location>
</feature>
<dbReference type="PANTHER" id="PTHR38457:SF1">
    <property type="entry name" value="REGULATOR ABRB-RELATED"/>
    <property type="match status" value="1"/>
</dbReference>
<name>A0A371B3A0_9BRAD</name>
<keyword evidence="1" id="KW-0812">Transmembrane</keyword>
<dbReference type="PANTHER" id="PTHR38457">
    <property type="entry name" value="REGULATOR ABRB-RELATED"/>
    <property type="match status" value="1"/>
</dbReference>
<protein>
    <submittedName>
        <fullName evidence="2">AbrB family transcriptional regulator</fullName>
    </submittedName>
</protein>
<feature type="transmembrane region" description="Helical" evidence="1">
    <location>
        <begin position="65"/>
        <end position="83"/>
    </location>
</feature>
<dbReference type="InterPro" id="IPR007820">
    <property type="entry name" value="AbrB_fam"/>
</dbReference>
<accession>A0A371B3A0</accession>
<keyword evidence="1" id="KW-0472">Membrane</keyword>
<feature type="transmembrane region" description="Helical" evidence="1">
    <location>
        <begin position="215"/>
        <end position="232"/>
    </location>
</feature>
<dbReference type="InterPro" id="IPR017516">
    <property type="entry name" value="AbrB_dup"/>
</dbReference>
<dbReference type="NCBIfam" id="TIGR03082">
    <property type="entry name" value="Gneg_AbrB_dup"/>
    <property type="match status" value="2"/>
</dbReference>
<dbReference type="OrthoDB" id="7157734at2"/>
<feature type="transmembrane region" description="Helical" evidence="1">
    <location>
        <begin position="89"/>
        <end position="110"/>
    </location>
</feature>
<dbReference type="AlphaFoldDB" id="A0A371B3A0"/>
<evidence type="ECO:0000313" key="3">
    <source>
        <dbReference type="Proteomes" id="UP000263993"/>
    </source>
</evidence>
<evidence type="ECO:0000256" key="1">
    <source>
        <dbReference type="SAM" id="Phobius"/>
    </source>
</evidence>
<proteinExistence type="predicted"/>
<dbReference type="Pfam" id="PF05145">
    <property type="entry name" value="AbrB"/>
    <property type="match status" value="1"/>
</dbReference>
<dbReference type="GO" id="GO:0010468">
    <property type="term" value="P:regulation of gene expression"/>
    <property type="evidence" value="ECO:0007669"/>
    <property type="project" value="InterPro"/>
</dbReference>
<evidence type="ECO:0000313" key="2">
    <source>
        <dbReference type="EMBL" id="RDV02065.1"/>
    </source>
</evidence>
<dbReference type="Proteomes" id="UP000263993">
    <property type="component" value="Unassembled WGS sequence"/>
</dbReference>
<dbReference type="GO" id="GO:0016020">
    <property type="term" value="C:membrane"/>
    <property type="evidence" value="ECO:0007669"/>
    <property type="project" value="InterPro"/>
</dbReference>
<feature type="transmembrane region" description="Helical" evidence="1">
    <location>
        <begin position="327"/>
        <end position="348"/>
    </location>
</feature>
<reference evidence="3" key="1">
    <citation type="submission" date="2018-08" db="EMBL/GenBank/DDBJ databases">
        <authorList>
            <person name="Kim S.-J."/>
            <person name="Jung G.-Y."/>
        </authorList>
    </citation>
    <scope>NUCLEOTIDE SEQUENCE [LARGE SCALE GENOMIC DNA]</scope>
    <source>
        <strain evidence="3">GY_H</strain>
    </source>
</reference>
<feature type="transmembrane region" description="Helical" evidence="1">
    <location>
        <begin position="239"/>
        <end position="256"/>
    </location>
</feature>
<feature type="transmembrane region" description="Helical" evidence="1">
    <location>
        <begin position="192"/>
        <end position="209"/>
    </location>
</feature>
<organism evidence="2 3">
    <name type="scientific">Undibacter mobilis</name>
    <dbReference type="NCBI Taxonomy" id="2292256"/>
    <lineage>
        <taxon>Bacteria</taxon>
        <taxon>Pseudomonadati</taxon>
        <taxon>Pseudomonadota</taxon>
        <taxon>Alphaproteobacteria</taxon>
        <taxon>Hyphomicrobiales</taxon>
        <taxon>Nitrobacteraceae</taxon>
        <taxon>Undibacter</taxon>
    </lineage>
</organism>
<dbReference type="EMBL" id="QRGO01000002">
    <property type="protein sequence ID" value="RDV02065.1"/>
    <property type="molecule type" value="Genomic_DNA"/>
</dbReference>
<keyword evidence="1" id="KW-1133">Transmembrane helix</keyword>
<feature type="transmembrane region" description="Helical" evidence="1">
    <location>
        <begin position="145"/>
        <end position="172"/>
    </location>
</feature>
<gene>
    <name evidence="2" type="ORF">DXH78_15795</name>
</gene>
<comment type="caution">
    <text evidence="2">The sequence shown here is derived from an EMBL/GenBank/DDBJ whole genome shotgun (WGS) entry which is preliminary data.</text>
</comment>